<evidence type="ECO:0000313" key="2">
    <source>
        <dbReference type="EMBL" id="GIX95110.1"/>
    </source>
</evidence>
<dbReference type="Proteomes" id="UP001054945">
    <property type="component" value="Unassembled WGS sequence"/>
</dbReference>
<comment type="caution">
    <text evidence="2">The sequence shown here is derived from an EMBL/GenBank/DDBJ whole genome shotgun (WGS) entry which is preliminary data.</text>
</comment>
<accession>A0AAV4PD49</accession>
<organism evidence="2 3">
    <name type="scientific">Caerostris extrusa</name>
    <name type="common">Bark spider</name>
    <name type="synonym">Caerostris bankana</name>
    <dbReference type="NCBI Taxonomy" id="172846"/>
    <lineage>
        <taxon>Eukaryota</taxon>
        <taxon>Metazoa</taxon>
        <taxon>Ecdysozoa</taxon>
        <taxon>Arthropoda</taxon>
        <taxon>Chelicerata</taxon>
        <taxon>Arachnida</taxon>
        <taxon>Araneae</taxon>
        <taxon>Araneomorphae</taxon>
        <taxon>Entelegynae</taxon>
        <taxon>Araneoidea</taxon>
        <taxon>Araneidae</taxon>
        <taxon>Caerostris</taxon>
    </lineage>
</organism>
<keyword evidence="3" id="KW-1185">Reference proteome</keyword>
<protein>
    <submittedName>
        <fullName evidence="2">Uncharacterized protein</fullName>
    </submittedName>
</protein>
<proteinExistence type="predicted"/>
<dbReference type="AlphaFoldDB" id="A0AAV4PD49"/>
<evidence type="ECO:0000256" key="1">
    <source>
        <dbReference type="SAM" id="MobiDB-lite"/>
    </source>
</evidence>
<reference evidence="2 3" key="1">
    <citation type="submission" date="2021-06" db="EMBL/GenBank/DDBJ databases">
        <title>Caerostris extrusa draft genome.</title>
        <authorList>
            <person name="Kono N."/>
            <person name="Arakawa K."/>
        </authorList>
    </citation>
    <scope>NUCLEOTIDE SEQUENCE [LARGE SCALE GENOMIC DNA]</scope>
</reference>
<sequence length="98" mass="11024">MCHIKQGLQYHFLLLQIFRSNTLGALHHPVTTAAFEPYGVNVQNDGQRHKHRLSGSEQSSNNQPSNPPVAKINNCSDLPEIQWDLWALPSFFSVTDPS</sequence>
<gene>
    <name evidence="2" type="ORF">CEXT_493631</name>
</gene>
<feature type="region of interest" description="Disordered" evidence="1">
    <location>
        <begin position="44"/>
        <end position="71"/>
    </location>
</feature>
<name>A0AAV4PD49_CAEEX</name>
<evidence type="ECO:0000313" key="3">
    <source>
        <dbReference type="Proteomes" id="UP001054945"/>
    </source>
</evidence>
<dbReference type="EMBL" id="BPLR01004473">
    <property type="protein sequence ID" value="GIX95110.1"/>
    <property type="molecule type" value="Genomic_DNA"/>
</dbReference>